<evidence type="ECO:0008006" key="3">
    <source>
        <dbReference type="Google" id="ProtNLM"/>
    </source>
</evidence>
<sequence length="60" mass="7202">MDKVKDIFTIENKLENLREKLNKDTVRNMEYKSKEGYESLLDISRELDNVIIHYIKSVNK</sequence>
<proteinExistence type="predicted"/>
<dbReference type="OrthoDB" id="1917157at2"/>
<evidence type="ECO:0000313" key="1">
    <source>
        <dbReference type="EMBL" id="AJH01929.1"/>
    </source>
</evidence>
<dbReference type="RefSeq" id="WP_041900395.1">
    <property type="nucleotide sequence ID" value="NZ_CP010086.2"/>
</dbReference>
<protein>
    <recommendedName>
        <fullName evidence="3">Spo0E like sporulation regulatory protein</fullName>
    </recommendedName>
</protein>
<evidence type="ECO:0000313" key="2">
    <source>
        <dbReference type="Proteomes" id="UP000031866"/>
    </source>
</evidence>
<gene>
    <name evidence="1" type="ORF">LF65_05412</name>
</gene>
<accession>A0A0B5QY61</accession>
<dbReference type="Proteomes" id="UP000031866">
    <property type="component" value="Chromosome"/>
</dbReference>
<name>A0A0B5QY61_CLOBE</name>
<reference evidence="2" key="1">
    <citation type="submission" date="2014-12" db="EMBL/GenBank/DDBJ databases">
        <title>Genome sequence of Clostridium beijerinckii strain 59B.</title>
        <authorList>
            <person name="Little G.T."/>
            <person name="Minton N.P."/>
        </authorList>
    </citation>
    <scope>NUCLEOTIDE SEQUENCE [LARGE SCALE GENOMIC DNA]</scope>
    <source>
        <strain evidence="2">59B</strain>
    </source>
</reference>
<dbReference type="KEGG" id="cbei:LF65_05412"/>
<dbReference type="EMBL" id="CP010086">
    <property type="protein sequence ID" value="AJH01929.1"/>
    <property type="molecule type" value="Genomic_DNA"/>
</dbReference>
<dbReference type="AlphaFoldDB" id="A0A0B5QY61"/>
<organism evidence="1 2">
    <name type="scientific">Clostridium beijerinckii</name>
    <name type="common">Clostridium MP</name>
    <dbReference type="NCBI Taxonomy" id="1520"/>
    <lineage>
        <taxon>Bacteria</taxon>
        <taxon>Bacillati</taxon>
        <taxon>Bacillota</taxon>
        <taxon>Clostridia</taxon>
        <taxon>Eubacteriales</taxon>
        <taxon>Clostridiaceae</taxon>
        <taxon>Clostridium</taxon>
    </lineage>
</organism>